<dbReference type="SUPFAM" id="SSF55681">
    <property type="entry name" value="Class II aaRS and biotin synthetases"/>
    <property type="match status" value="1"/>
</dbReference>
<keyword evidence="3" id="KW-0547">Nucleotide-binding</keyword>
<dbReference type="GO" id="GO:0004815">
    <property type="term" value="F:aspartate-tRNA ligase activity"/>
    <property type="evidence" value="ECO:0007669"/>
    <property type="project" value="TreeGrafter"/>
</dbReference>
<keyword evidence="6" id="KW-0030">Aminoacyl-tRNA synthetase</keyword>
<evidence type="ECO:0000256" key="3">
    <source>
        <dbReference type="ARBA" id="ARBA00022741"/>
    </source>
</evidence>
<dbReference type="SUPFAM" id="SSF50249">
    <property type="entry name" value="Nucleic acid-binding proteins"/>
    <property type="match status" value="1"/>
</dbReference>
<dbReference type="CDD" id="cd04317">
    <property type="entry name" value="EcAspRS_like_N"/>
    <property type="match status" value="1"/>
</dbReference>
<keyword evidence="4" id="KW-0067">ATP-binding</keyword>
<dbReference type="InterPro" id="IPR002312">
    <property type="entry name" value="Asp/Asn-tRNA-synth_IIb"/>
</dbReference>
<feature type="domain" description="Aminoacyl-transfer RNA synthetases class-II family profile" evidence="7">
    <location>
        <begin position="192"/>
        <end position="624"/>
    </location>
</feature>
<dbReference type="AlphaFoldDB" id="A0A3M7T2I7"/>
<evidence type="ECO:0000259" key="7">
    <source>
        <dbReference type="PROSITE" id="PS50862"/>
    </source>
</evidence>
<dbReference type="Pfam" id="PF00152">
    <property type="entry name" value="tRNA-synt_2"/>
    <property type="match status" value="1"/>
</dbReference>
<dbReference type="GO" id="GO:0006422">
    <property type="term" value="P:aspartyl-tRNA aminoacylation"/>
    <property type="evidence" value="ECO:0007669"/>
    <property type="project" value="TreeGrafter"/>
</dbReference>
<name>A0A3M7T2I7_BRAPC</name>
<dbReference type="InterPro" id="IPR004364">
    <property type="entry name" value="Aa-tRNA-synt_II"/>
</dbReference>
<dbReference type="EMBL" id="REGN01000415">
    <property type="protein sequence ID" value="RNA42080.1"/>
    <property type="molecule type" value="Genomic_DNA"/>
</dbReference>
<dbReference type="Gene3D" id="3.30.1360.30">
    <property type="entry name" value="GAD-like domain"/>
    <property type="match status" value="1"/>
</dbReference>
<evidence type="ECO:0000313" key="8">
    <source>
        <dbReference type="EMBL" id="RNA42080.1"/>
    </source>
</evidence>
<evidence type="ECO:0000256" key="5">
    <source>
        <dbReference type="ARBA" id="ARBA00022917"/>
    </source>
</evidence>
<dbReference type="OrthoDB" id="439710at2759"/>
<evidence type="ECO:0000256" key="6">
    <source>
        <dbReference type="ARBA" id="ARBA00023146"/>
    </source>
</evidence>
<dbReference type="PROSITE" id="PS50862">
    <property type="entry name" value="AA_TRNA_LIGASE_II"/>
    <property type="match status" value="1"/>
</dbReference>
<evidence type="ECO:0000313" key="9">
    <source>
        <dbReference type="Proteomes" id="UP000276133"/>
    </source>
</evidence>
<dbReference type="Gene3D" id="3.30.930.10">
    <property type="entry name" value="Bira Bifunctional Protein, Domain 2"/>
    <property type="match status" value="1"/>
</dbReference>
<protein>
    <submittedName>
        <fullName evidence="8">Aspartate--tRNA mitochondrial isoform X1</fullName>
    </submittedName>
</protein>
<dbReference type="STRING" id="10195.A0A3M7T2I7"/>
<dbReference type="InterPro" id="IPR006195">
    <property type="entry name" value="aa-tRNA-synth_II"/>
</dbReference>
<dbReference type="Pfam" id="PF01336">
    <property type="entry name" value="tRNA_anti-codon"/>
    <property type="match status" value="1"/>
</dbReference>
<dbReference type="PANTHER" id="PTHR22594:SF5">
    <property type="entry name" value="ASPARTATE--TRNA LIGASE, MITOCHONDRIAL"/>
    <property type="match status" value="1"/>
</dbReference>
<reference evidence="8 9" key="1">
    <citation type="journal article" date="2018" name="Sci. Rep.">
        <title>Genomic signatures of local adaptation to the degree of environmental predictability in rotifers.</title>
        <authorList>
            <person name="Franch-Gras L."/>
            <person name="Hahn C."/>
            <person name="Garcia-Roger E.M."/>
            <person name="Carmona M.J."/>
            <person name="Serra M."/>
            <person name="Gomez A."/>
        </authorList>
    </citation>
    <scope>NUCLEOTIDE SEQUENCE [LARGE SCALE GENOMIC DNA]</scope>
    <source>
        <strain evidence="8">HYR1</strain>
    </source>
</reference>
<comment type="caution">
    <text evidence="8">The sequence shown here is derived from an EMBL/GenBank/DDBJ whole genome shotgun (WGS) entry which is preliminary data.</text>
</comment>
<dbReference type="PRINTS" id="PR01042">
    <property type="entry name" value="TRNASYNTHASP"/>
</dbReference>
<dbReference type="SUPFAM" id="SSF55261">
    <property type="entry name" value="GAD domain-like"/>
    <property type="match status" value="1"/>
</dbReference>
<proteinExistence type="inferred from homology"/>
<sequence>MHLYRCLGNYLKLCINKNLTLNRYLSSQVSSGEKTAVNFQQSTSFSKNLSRTHYCGQLDVNLEGQNVSLCGWVQKTRFQSFLVLRDVKGIVQVVFEESFLKNDCNRKLVENLNQESVLSIKGTVRRRPKGQENCQMKTGSVEVVCDSMEILNECRPKLPFEISDFNRPNELARLKYRYLDLRFAELQQNLILRSNFVHQVRQFLNQNNFIEIETPTLFRRTPGGAREFIVPTNKPGQFYCLTQSPQQFKQLLMVSGFDRYYQVAKCYRDETFKPDRQPEFTQIDMEMSFVTDEDIIHLIENLVHSCWPLEQKPLIPFNRMKFQEAMDSYGADKPDVRFALKINSISHLLTKENASGINRIDNLLEKDGFNVQVIKIPKENGVLSVKEIEKIYKQIFEGTNFVDPRVKDSFTFVAKKNGECSSMAKFLSSNFSNQLSKEMSIEQDDTWVLLCSCSRNKSLEIMGKVRLNLADKIDEKNVESFGNKAVLLRDPKIFNFVWVVDFPLFTWNEESNQWKSTHHPFTAPITEHLDLVKESRDLESLIGLHYDLVLNGNEVAGGSIRIHNSDLQRHILENILKEETSKLNHLIEALSYGAPPHGGIAIGLDRLMAVLCGTHNIRNVIAFPKNQAGRDLMSSAPSNVPQEELDYYNLICKNTE</sequence>
<organism evidence="8 9">
    <name type="scientific">Brachionus plicatilis</name>
    <name type="common">Marine rotifer</name>
    <name type="synonym">Brachionus muelleri</name>
    <dbReference type="NCBI Taxonomy" id="10195"/>
    <lineage>
        <taxon>Eukaryota</taxon>
        <taxon>Metazoa</taxon>
        <taxon>Spiralia</taxon>
        <taxon>Gnathifera</taxon>
        <taxon>Rotifera</taxon>
        <taxon>Eurotatoria</taxon>
        <taxon>Monogononta</taxon>
        <taxon>Pseudotrocha</taxon>
        <taxon>Ploima</taxon>
        <taxon>Brachionidae</taxon>
        <taxon>Brachionus</taxon>
    </lineage>
</organism>
<dbReference type="Proteomes" id="UP000276133">
    <property type="component" value="Unassembled WGS sequence"/>
</dbReference>
<dbReference type="InterPro" id="IPR045864">
    <property type="entry name" value="aa-tRNA-synth_II/BPL/LPL"/>
</dbReference>
<dbReference type="GO" id="GO:0005524">
    <property type="term" value="F:ATP binding"/>
    <property type="evidence" value="ECO:0007669"/>
    <property type="project" value="UniProtKB-KW"/>
</dbReference>
<dbReference type="InterPro" id="IPR047089">
    <property type="entry name" value="Asp-tRNA-ligase_1_N"/>
</dbReference>
<accession>A0A3M7T2I7</accession>
<dbReference type="InterPro" id="IPR004524">
    <property type="entry name" value="Asp-tRNA-ligase_1"/>
</dbReference>
<dbReference type="PANTHER" id="PTHR22594">
    <property type="entry name" value="ASPARTYL/LYSYL-TRNA SYNTHETASE"/>
    <property type="match status" value="1"/>
</dbReference>
<dbReference type="GO" id="GO:0005739">
    <property type="term" value="C:mitochondrion"/>
    <property type="evidence" value="ECO:0007669"/>
    <property type="project" value="TreeGrafter"/>
</dbReference>
<dbReference type="Gene3D" id="2.40.50.140">
    <property type="entry name" value="Nucleic acid-binding proteins"/>
    <property type="match status" value="1"/>
</dbReference>
<dbReference type="HAMAP" id="MF_00044">
    <property type="entry name" value="Asp_tRNA_synth_type1"/>
    <property type="match status" value="1"/>
</dbReference>
<comment type="similarity">
    <text evidence="1">Belongs to the class-II aminoacyl-tRNA synthetase family. Type 1 subfamily.</text>
</comment>
<dbReference type="InterPro" id="IPR012340">
    <property type="entry name" value="NA-bd_OB-fold"/>
</dbReference>
<dbReference type="NCBIfam" id="NF001750">
    <property type="entry name" value="PRK00476.1"/>
    <property type="match status" value="1"/>
</dbReference>
<evidence type="ECO:0000256" key="1">
    <source>
        <dbReference type="ARBA" id="ARBA00006303"/>
    </source>
</evidence>
<dbReference type="InterPro" id="IPR004365">
    <property type="entry name" value="NA-bd_OB_tRNA"/>
</dbReference>
<evidence type="ECO:0000256" key="2">
    <source>
        <dbReference type="ARBA" id="ARBA00022598"/>
    </source>
</evidence>
<keyword evidence="2" id="KW-0436">Ligase</keyword>
<keyword evidence="5" id="KW-0648">Protein biosynthesis</keyword>
<dbReference type="NCBIfam" id="TIGR00459">
    <property type="entry name" value="aspS_bact"/>
    <property type="match status" value="1"/>
</dbReference>
<dbReference type="GO" id="GO:0003676">
    <property type="term" value="F:nucleic acid binding"/>
    <property type="evidence" value="ECO:0007669"/>
    <property type="project" value="InterPro"/>
</dbReference>
<evidence type="ECO:0000256" key="4">
    <source>
        <dbReference type="ARBA" id="ARBA00022840"/>
    </source>
</evidence>
<dbReference type="InterPro" id="IPR004115">
    <property type="entry name" value="GAD-like_sf"/>
</dbReference>
<keyword evidence="9" id="KW-1185">Reference proteome</keyword>
<gene>
    <name evidence="8" type="ORF">BpHYR1_012581</name>
</gene>